<gene>
    <name evidence="4" type="ORF">GCM10010302_21960</name>
</gene>
<dbReference type="Proteomes" id="UP001501867">
    <property type="component" value="Unassembled WGS sequence"/>
</dbReference>
<dbReference type="InterPro" id="IPR013552">
    <property type="entry name" value="Thioester_dom"/>
</dbReference>
<reference evidence="5" key="1">
    <citation type="journal article" date="2019" name="Int. J. Syst. Evol. Microbiol.">
        <title>The Global Catalogue of Microorganisms (GCM) 10K type strain sequencing project: providing services to taxonomists for standard genome sequencing and annotation.</title>
        <authorList>
            <consortium name="The Broad Institute Genomics Platform"/>
            <consortium name="The Broad Institute Genome Sequencing Center for Infectious Disease"/>
            <person name="Wu L."/>
            <person name="Ma J."/>
        </authorList>
    </citation>
    <scope>NUCLEOTIDE SEQUENCE [LARGE SCALE GENOMIC DNA]</scope>
    <source>
        <strain evidence="5">JCM 4505</strain>
    </source>
</reference>
<protein>
    <recommendedName>
        <fullName evidence="3">Thioester domain-containing protein</fullName>
    </recommendedName>
</protein>
<dbReference type="EMBL" id="BAAABV010000014">
    <property type="protein sequence ID" value="GAA0283566.1"/>
    <property type="molecule type" value="Genomic_DNA"/>
</dbReference>
<dbReference type="RefSeq" id="WP_344156367.1">
    <property type="nucleotide sequence ID" value="NZ_BAAABV010000014.1"/>
</dbReference>
<feature type="region of interest" description="Disordered" evidence="1">
    <location>
        <begin position="408"/>
        <end position="433"/>
    </location>
</feature>
<dbReference type="Pfam" id="PF08341">
    <property type="entry name" value="TED"/>
    <property type="match status" value="1"/>
</dbReference>
<organism evidence="4 5">
    <name type="scientific">Streptomyces polychromogenes</name>
    <dbReference type="NCBI Taxonomy" id="67342"/>
    <lineage>
        <taxon>Bacteria</taxon>
        <taxon>Bacillati</taxon>
        <taxon>Actinomycetota</taxon>
        <taxon>Actinomycetes</taxon>
        <taxon>Kitasatosporales</taxon>
        <taxon>Streptomycetaceae</taxon>
        <taxon>Streptomyces</taxon>
    </lineage>
</organism>
<feature type="region of interest" description="Disordered" evidence="1">
    <location>
        <begin position="265"/>
        <end position="292"/>
    </location>
</feature>
<evidence type="ECO:0000256" key="2">
    <source>
        <dbReference type="SAM" id="Phobius"/>
    </source>
</evidence>
<accession>A0ABP3F026</accession>
<sequence>MSIAVPASCASFESHAASTGGPASAPAADEVAPPVVPLPGAPAAPAGPAGPVPAPRAASGPGPGAASGPSAAGGGVRGSARRPLAAALLAAALTAAPGARAWADADPAASAGPSAGGARAVLDGLKTYGQAVLRARDGSVRQIPAGLYEMRVDGGGMLQTYGVGVEGNAQPQARYTESGWGGSPLAGSSEAGGRIRWVLEHSYPQHNDLAGLAKAAGAGTLTAESAAAGTQVAIWRLADGAQVEAADQAAAKLAEYLQREAGRLPEPPASLGLDPGRVSGPVTGPTGTRLGPVTVRTGAQSVTVTPDAAAVAMGVRVVDEEGRVVSTAANGSRLFFEVPAGTPDGTASVRVQGSTKVPVGRVFSSGIPAEAQVVAGSSESAAAATATAVWPQPPAGPAGKVGTLAGSAEVAPAPDAGPETQSPEEERLAVSGSSAATPVIASLAVGLVVLGGMVVLLLRKRPLEGEEGETEG</sequence>
<keyword evidence="2" id="KW-0472">Membrane</keyword>
<dbReference type="InterPro" id="IPR023849">
    <property type="entry name" value="TQXA_dom"/>
</dbReference>
<feature type="compositionally biased region" description="Gly residues" evidence="1">
    <location>
        <begin position="61"/>
        <end position="77"/>
    </location>
</feature>
<keyword evidence="2" id="KW-0812">Transmembrane</keyword>
<feature type="domain" description="Thioester" evidence="3">
    <location>
        <begin position="185"/>
        <end position="260"/>
    </location>
</feature>
<evidence type="ECO:0000313" key="5">
    <source>
        <dbReference type="Proteomes" id="UP001501867"/>
    </source>
</evidence>
<dbReference type="NCBIfam" id="TIGR03934">
    <property type="entry name" value="TQXA_dom"/>
    <property type="match status" value="1"/>
</dbReference>
<feature type="transmembrane region" description="Helical" evidence="2">
    <location>
        <begin position="439"/>
        <end position="458"/>
    </location>
</feature>
<feature type="region of interest" description="Disordered" evidence="1">
    <location>
        <begin position="14"/>
        <end position="77"/>
    </location>
</feature>
<keyword evidence="5" id="KW-1185">Reference proteome</keyword>
<evidence type="ECO:0000313" key="4">
    <source>
        <dbReference type="EMBL" id="GAA0283566.1"/>
    </source>
</evidence>
<proteinExistence type="predicted"/>
<evidence type="ECO:0000256" key="1">
    <source>
        <dbReference type="SAM" id="MobiDB-lite"/>
    </source>
</evidence>
<keyword evidence="2" id="KW-1133">Transmembrane helix</keyword>
<evidence type="ECO:0000259" key="3">
    <source>
        <dbReference type="Pfam" id="PF08341"/>
    </source>
</evidence>
<name>A0ABP3F026_9ACTN</name>
<feature type="compositionally biased region" description="Low complexity" evidence="1">
    <location>
        <begin position="16"/>
        <end position="33"/>
    </location>
</feature>
<comment type="caution">
    <text evidence="4">The sequence shown here is derived from an EMBL/GenBank/DDBJ whole genome shotgun (WGS) entry which is preliminary data.</text>
</comment>